<gene>
    <name evidence="1" type="ORF">LS71_006470</name>
</gene>
<sequence>MPIESKAPKVSLSKAFLNHQGKLVLCALCAIFLAIVLSNITRTSIWGDEGFSVMSIGGGGYNLS</sequence>
<dbReference type="Proteomes" id="UP000029733">
    <property type="component" value="Unassembled WGS sequence"/>
</dbReference>
<evidence type="ECO:0000313" key="2">
    <source>
        <dbReference type="Proteomes" id="UP000029733"/>
    </source>
</evidence>
<dbReference type="AlphaFoldDB" id="A0A4V6I2J5"/>
<accession>A0A4V6I2J5</accession>
<reference evidence="1 2" key="1">
    <citation type="journal article" date="2014" name="Genome Announc.">
        <title>Draft genome sequences of eight enterohepatic helicobacter species isolated from both laboratory and wild rodents.</title>
        <authorList>
            <person name="Sheh A."/>
            <person name="Shen Z."/>
            <person name="Fox J.G."/>
        </authorList>
    </citation>
    <scope>NUCLEOTIDE SEQUENCE [LARGE SCALE GENOMIC DNA]</scope>
    <source>
        <strain evidence="1 2">MIT 09-6949</strain>
    </source>
</reference>
<keyword evidence="2" id="KW-1185">Reference proteome</keyword>
<comment type="caution">
    <text evidence="1">The sequence shown here is derived from an EMBL/GenBank/DDBJ whole genome shotgun (WGS) entry which is preliminary data.</text>
</comment>
<dbReference type="EMBL" id="JRPR02000004">
    <property type="protein sequence ID" value="TLD96362.1"/>
    <property type="molecule type" value="Genomic_DNA"/>
</dbReference>
<evidence type="ECO:0000313" key="1">
    <source>
        <dbReference type="EMBL" id="TLD96362.1"/>
    </source>
</evidence>
<proteinExistence type="predicted"/>
<organism evidence="1 2">
    <name type="scientific">Helicobacter jaachi</name>
    <dbReference type="NCBI Taxonomy" id="1677920"/>
    <lineage>
        <taxon>Bacteria</taxon>
        <taxon>Pseudomonadati</taxon>
        <taxon>Campylobacterota</taxon>
        <taxon>Epsilonproteobacteria</taxon>
        <taxon>Campylobacterales</taxon>
        <taxon>Helicobacteraceae</taxon>
        <taxon>Helicobacter</taxon>
    </lineage>
</organism>
<protein>
    <submittedName>
        <fullName evidence="1">Uncharacterized protein</fullName>
    </submittedName>
</protein>
<name>A0A4V6I2J5_9HELI</name>
<dbReference type="RefSeq" id="WP_034354207.1">
    <property type="nucleotide sequence ID" value="NZ_JRPR02000004.1"/>
</dbReference>
<dbReference type="OrthoDB" id="10005899at2"/>